<accession>A0A395P1I7</accession>
<proteinExistence type="predicted"/>
<sequence length="847" mass="94435">MSQNILLPQGFLPIDTIQLCRFLVDLKDPQTEHHDPGIDIDPKDDTLVSQHLHFSGDQQNGSSYNLGAELPTLVSASIANKVNSSTKVNATRVTYYGLRNSGSHFKRAVRNAVTRLWIEEQYDNGWSDLFFVVGYYTMQDATVSLGEEQGRNVSGQAQVPVSAILAAGGIVLPAGGFTDPKVIAAYEKSKGSRIQFLATGERICAFQYRRVIFKWFSSRNIDKAKLETDNRWHTVSPMRDLKSPETEEEDDVLQVELEGDDEVGNGNMSFVDALSVPDIQVQEEDQSYGSVFKEIPSISTPLVSYFARLMAQNLNNPDGLVNLRNLAQEVQNIAPADPSVPIVFVPGFSGWGAPLFGAINYFGGEIDIPNLLVKNGYTVIVASIGPISSNWERACELYRQLTFGKFNTIKLGKKIIEEVHDVDIDYGNYFGSGQGPEQTHTKKRKRAILYSPPSSDFETWKWDRDHKVHFVCHSQGGNTVRYLLSLMTNGAETLHPEYFGQAGRDDWTISVTTLGTPHRGTTIINALESFLNQPLEEAYGLAARLFAAASFDHPSKRAYDLQLDHWGIRRKSSKRETFQDMLTRLESEDGPVWRWLNSQNNGFYDNSIEGVHGLSLKTMSTSEKVFYFSLSFHATNPFPEDWPDWGQGAFETFPFSIAAFVRRAVGGIPVLGRLTESIINAFLTVGWKLLPSITGFRPFVGWVTKALITRILHQIGYRVALPDPGAYIPRPDVIPIMLPTVYAMGGQQLTQAQRDLLGPDMEDWLQNDGIVNTVSMPGPKGSVRSVDSLPDVDFSSPGKRGVYWHLGVNDVMDHADEIGIFIERTTAHLLQHMYLDIASLITRLPAQ</sequence>
<dbReference type="InterPro" id="IPR029058">
    <property type="entry name" value="AB_hydrolase_fold"/>
</dbReference>
<keyword evidence="3" id="KW-0732">Signal</keyword>
<evidence type="ECO:0000313" key="8">
    <source>
        <dbReference type="Proteomes" id="UP000266272"/>
    </source>
</evidence>
<dbReference type="OrthoDB" id="206848at2759"/>
<dbReference type="InterPro" id="IPR056304">
    <property type="entry name" value="Lip-like_C"/>
</dbReference>
<dbReference type="GO" id="GO:0005576">
    <property type="term" value="C:extracellular region"/>
    <property type="evidence" value="ECO:0007669"/>
    <property type="project" value="UniProtKB-SubCell"/>
</dbReference>
<dbReference type="PANTHER" id="PTHR34043:SF3">
    <property type="entry name" value="ALPHA_BETA-HYDROLASES SUPERFAMILY PROTEIN"/>
    <property type="match status" value="1"/>
</dbReference>
<dbReference type="Proteomes" id="UP000266272">
    <property type="component" value="Unassembled WGS sequence"/>
</dbReference>
<evidence type="ECO:0000313" key="7">
    <source>
        <dbReference type="EMBL" id="RFU82152.1"/>
    </source>
</evidence>
<evidence type="ECO:0000256" key="5">
    <source>
        <dbReference type="ARBA" id="ARBA00023098"/>
    </source>
</evidence>
<evidence type="ECO:0000259" key="6">
    <source>
        <dbReference type="Pfam" id="PF24708"/>
    </source>
</evidence>
<comment type="caution">
    <text evidence="7">The sequence shown here is derived from an EMBL/GenBank/DDBJ whole genome shotgun (WGS) entry which is preliminary data.</text>
</comment>
<evidence type="ECO:0000256" key="1">
    <source>
        <dbReference type="ARBA" id="ARBA00004613"/>
    </source>
</evidence>
<dbReference type="Pfam" id="PF24708">
    <property type="entry name" value="Lip_C"/>
    <property type="match status" value="1"/>
</dbReference>
<dbReference type="Gene3D" id="3.40.50.1820">
    <property type="entry name" value="alpha/beta hydrolase"/>
    <property type="match status" value="1"/>
</dbReference>
<feature type="domain" description="Lipase-like C-terminal" evidence="6">
    <location>
        <begin position="461"/>
        <end position="622"/>
    </location>
</feature>
<evidence type="ECO:0000256" key="2">
    <source>
        <dbReference type="ARBA" id="ARBA00022525"/>
    </source>
</evidence>
<reference evidence="7 8" key="1">
    <citation type="journal article" date="2018" name="PLoS Pathog.">
        <title>Evolution of structural diversity of trichothecenes, a family of toxins produced by plant pathogenic and entomopathogenic fungi.</title>
        <authorList>
            <person name="Proctor R.H."/>
            <person name="McCormick S.P."/>
            <person name="Kim H.S."/>
            <person name="Cardoza R.E."/>
            <person name="Stanley A.M."/>
            <person name="Lindo L."/>
            <person name="Kelly A."/>
            <person name="Brown D.W."/>
            <person name="Lee T."/>
            <person name="Vaughan M.M."/>
            <person name="Alexander N.J."/>
            <person name="Busman M."/>
            <person name="Gutierrez S."/>
        </authorList>
    </citation>
    <scope>NUCLEOTIDE SEQUENCE [LARGE SCALE GENOMIC DNA]</scope>
    <source>
        <strain evidence="7 8">IBT 40837</strain>
    </source>
</reference>
<dbReference type="STRING" id="490622.A0A395P1I7"/>
<comment type="subcellular location">
    <subcellularLocation>
        <location evidence="1">Secreted</location>
    </subcellularLocation>
</comment>
<keyword evidence="2" id="KW-0964">Secreted</keyword>
<dbReference type="SUPFAM" id="SSF53474">
    <property type="entry name" value="alpha/beta-Hydrolases"/>
    <property type="match status" value="1"/>
</dbReference>
<evidence type="ECO:0000256" key="4">
    <source>
        <dbReference type="ARBA" id="ARBA00022801"/>
    </source>
</evidence>
<evidence type="ECO:0000256" key="3">
    <source>
        <dbReference type="ARBA" id="ARBA00022729"/>
    </source>
</evidence>
<name>A0A395P1I7_TRIAR</name>
<keyword evidence="4" id="KW-0378">Hydrolase</keyword>
<dbReference type="PANTHER" id="PTHR34043">
    <property type="entry name" value="ALPHA/BETA-HYDROLASES SUPERFAMILY PROTEIN"/>
    <property type="match status" value="1"/>
</dbReference>
<organism evidence="7 8">
    <name type="scientific">Trichoderma arundinaceum</name>
    <dbReference type="NCBI Taxonomy" id="490622"/>
    <lineage>
        <taxon>Eukaryota</taxon>
        <taxon>Fungi</taxon>
        <taxon>Dikarya</taxon>
        <taxon>Ascomycota</taxon>
        <taxon>Pezizomycotina</taxon>
        <taxon>Sordariomycetes</taxon>
        <taxon>Hypocreomycetidae</taxon>
        <taxon>Hypocreales</taxon>
        <taxon>Hypocreaceae</taxon>
        <taxon>Trichoderma</taxon>
    </lineage>
</organism>
<gene>
    <name evidence="7" type="ORF">TARUN_31</name>
</gene>
<dbReference type="AlphaFoldDB" id="A0A395P1I7"/>
<dbReference type="GO" id="GO:0016787">
    <property type="term" value="F:hydrolase activity"/>
    <property type="evidence" value="ECO:0007669"/>
    <property type="project" value="UniProtKB-KW"/>
</dbReference>
<dbReference type="GO" id="GO:0006629">
    <property type="term" value="P:lipid metabolic process"/>
    <property type="evidence" value="ECO:0007669"/>
    <property type="project" value="UniProtKB-KW"/>
</dbReference>
<protein>
    <submittedName>
        <fullName evidence="7">Lipase</fullName>
    </submittedName>
</protein>
<dbReference type="EMBL" id="PXOA01000005">
    <property type="protein sequence ID" value="RFU82152.1"/>
    <property type="molecule type" value="Genomic_DNA"/>
</dbReference>
<keyword evidence="5" id="KW-0443">Lipid metabolism</keyword>
<keyword evidence="8" id="KW-1185">Reference proteome</keyword>